<keyword evidence="2" id="KW-1185">Reference proteome</keyword>
<dbReference type="Gene3D" id="3.10.20.30">
    <property type="match status" value="1"/>
</dbReference>
<reference evidence="1 2" key="1">
    <citation type="submission" date="2018-12" db="EMBL/GenBank/DDBJ databases">
        <title>bacterium Hansschlegelia zhihuaiae S113.</title>
        <authorList>
            <person name="He J."/>
        </authorList>
    </citation>
    <scope>NUCLEOTIDE SEQUENCE [LARGE SCALE GENOMIC DNA]</scope>
    <source>
        <strain evidence="1 2">S 113</strain>
    </source>
</reference>
<comment type="caution">
    <text evidence="1">The sequence shown here is derived from an EMBL/GenBank/DDBJ whole genome shotgun (WGS) entry which is preliminary data.</text>
</comment>
<dbReference type="InterPro" id="IPR016155">
    <property type="entry name" value="Mopterin_synth/thiamin_S_b"/>
</dbReference>
<proteinExistence type="predicted"/>
<dbReference type="CDD" id="cd00565">
    <property type="entry name" value="Ubl_ThiS"/>
    <property type="match status" value="1"/>
</dbReference>
<dbReference type="EMBL" id="RYFI01000033">
    <property type="protein sequence ID" value="RXF67423.1"/>
    <property type="molecule type" value="Genomic_DNA"/>
</dbReference>
<evidence type="ECO:0000313" key="1">
    <source>
        <dbReference type="EMBL" id="RXF67423.1"/>
    </source>
</evidence>
<dbReference type="OrthoDB" id="197113at2"/>
<dbReference type="PANTHER" id="PTHR34472">
    <property type="entry name" value="SULFUR CARRIER PROTEIN THIS"/>
    <property type="match status" value="1"/>
</dbReference>
<accession>A0A4Q0M3Q1</accession>
<dbReference type="RefSeq" id="WP_128779479.1">
    <property type="nucleotide sequence ID" value="NZ_RYFI01000033.1"/>
</dbReference>
<dbReference type="Proteomes" id="UP000289708">
    <property type="component" value="Unassembled WGS sequence"/>
</dbReference>
<organism evidence="1 2">
    <name type="scientific">Hansschlegelia zhihuaiae</name>
    <dbReference type="NCBI Taxonomy" id="405005"/>
    <lineage>
        <taxon>Bacteria</taxon>
        <taxon>Pseudomonadati</taxon>
        <taxon>Pseudomonadota</taxon>
        <taxon>Alphaproteobacteria</taxon>
        <taxon>Hyphomicrobiales</taxon>
        <taxon>Methylopilaceae</taxon>
        <taxon>Hansschlegelia</taxon>
    </lineage>
</organism>
<dbReference type="Pfam" id="PF02597">
    <property type="entry name" value="ThiS"/>
    <property type="match status" value="1"/>
</dbReference>
<dbReference type="InterPro" id="IPR010035">
    <property type="entry name" value="Thi_S"/>
</dbReference>
<evidence type="ECO:0000313" key="2">
    <source>
        <dbReference type="Proteomes" id="UP000289708"/>
    </source>
</evidence>
<gene>
    <name evidence="1" type="primary">thiS</name>
    <name evidence="1" type="ORF">EK403_21345</name>
</gene>
<dbReference type="SUPFAM" id="SSF54285">
    <property type="entry name" value="MoaD/ThiS"/>
    <property type="match status" value="1"/>
</dbReference>
<dbReference type="AlphaFoldDB" id="A0A4Q0M3Q1"/>
<dbReference type="InterPro" id="IPR012675">
    <property type="entry name" value="Beta-grasp_dom_sf"/>
</dbReference>
<name>A0A4Q0M3Q1_9HYPH</name>
<dbReference type="NCBIfam" id="TIGR01683">
    <property type="entry name" value="thiS"/>
    <property type="match status" value="1"/>
</dbReference>
<sequence>MRLIVNGASLDVQAETLSGALAALDYGDAIVATAVNGAFVPASARRDRRLEDGDRIEIVAPRQGG</sequence>
<dbReference type="PANTHER" id="PTHR34472:SF1">
    <property type="entry name" value="SULFUR CARRIER PROTEIN THIS"/>
    <property type="match status" value="1"/>
</dbReference>
<dbReference type="InterPro" id="IPR003749">
    <property type="entry name" value="ThiS/MoaD-like"/>
</dbReference>
<protein>
    <submittedName>
        <fullName evidence="1">Sulfur carrier protein ThiS</fullName>
    </submittedName>
</protein>